<reference evidence="1 2" key="1">
    <citation type="submission" date="2019-12" db="EMBL/GenBank/DDBJ databases">
        <title>Halocatena pleomorpha gen. nov. sp. nov., an extremely halophilic archaeon of family Halobacteriaceae isolated from saltpan soil.</title>
        <authorList>
            <person name="Pal Y."/>
            <person name="Verma A."/>
            <person name="Krishnamurthi S."/>
            <person name="Kumar P."/>
        </authorList>
    </citation>
    <scope>NUCLEOTIDE SEQUENCE [LARGE SCALE GENOMIC DNA]</scope>
    <source>
        <strain evidence="1 2">JCM 16495</strain>
    </source>
</reference>
<organism evidence="1 2">
    <name type="scientific">Halomarina oriensis</name>
    <dbReference type="NCBI Taxonomy" id="671145"/>
    <lineage>
        <taxon>Archaea</taxon>
        <taxon>Methanobacteriati</taxon>
        <taxon>Methanobacteriota</taxon>
        <taxon>Stenosarchaea group</taxon>
        <taxon>Halobacteria</taxon>
        <taxon>Halobacteriales</taxon>
        <taxon>Natronomonadaceae</taxon>
        <taxon>Halomarina</taxon>
    </lineage>
</organism>
<dbReference type="AlphaFoldDB" id="A0A6B0GPQ1"/>
<dbReference type="OrthoDB" id="282577at2157"/>
<dbReference type="RefSeq" id="WP_158206493.1">
    <property type="nucleotide sequence ID" value="NZ_WSZK01000042.1"/>
</dbReference>
<name>A0A6B0GPQ1_9EURY</name>
<gene>
    <name evidence="1" type="ORF">GQS65_20560</name>
</gene>
<dbReference type="EMBL" id="WSZK01000042">
    <property type="protein sequence ID" value="MWG36846.1"/>
    <property type="molecule type" value="Genomic_DNA"/>
</dbReference>
<keyword evidence="2" id="KW-1185">Reference proteome</keyword>
<protein>
    <recommendedName>
        <fullName evidence="3">Lipoprotein</fullName>
    </recommendedName>
</protein>
<sequence>MRDPLRRRVLLAGLSTGVASALAGCSALGDDDTSKPEPYRIGGISLLNDDSTSHTVDLLVERDREIVHWEAYDLAERSGDGASADAVESSSFGGCTPGRYSVAVRVDDTATRVLEAADEGARRENAWRTLLIEDGGTLRWAVTVLSDDEENCPTTTQQG</sequence>
<proteinExistence type="predicted"/>
<evidence type="ECO:0000313" key="2">
    <source>
        <dbReference type="Proteomes" id="UP000451471"/>
    </source>
</evidence>
<comment type="caution">
    <text evidence="1">The sequence shown here is derived from an EMBL/GenBank/DDBJ whole genome shotgun (WGS) entry which is preliminary data.</text>
</comment>
<accession>A0A6B0GPQ1</accession>
<evidence type="ECO:0000313" key="1">
    <source>
        <dbReference type="EMBL" id="MWG36846.1"/>
    </source>
</evidence>
<evidence type="ECO:0008006" key="3">
    <source>
        <dbReference type="Google" id="ProtNLM"/>
    </source>
</evidence>
<dbReference type="PROSITE" id="PS51257">
    <property type="entry name" value="PROKAR_LIPOPROTEIN"/>
    <property type="match status" value="1"/>
</dbReference>
<dbReference type="Proteomes" id="UP000451471">
    <property type="component" value="Unassembled WGS sequence"/>
</dbReference>